<reference evidence="1" key="2">
    <citation type="submission" date="2015-06" db="UniProtKB">
        <authorList>
            <consortium name="EnsemblPlants"/>
        </authorList>
    </citation>
    <scope>IDENTIFICATION</scope>
</reference>
<proteinExistence type="predicted"/>
<dbReference type="HOGENOM" id="CLU_2403403_0_0_1"/>
<reference evidence="2" key="1">
    <citation type="submission" date="2013-06" db="EMBL/GenBank/DDBJ databases">
        <authorList>
            <person name="Zhao Q."/>
        </authorList>
    </citation>
    <scope>NUCLEOTIDE SEQUENCE</scope>
    <source>
        <strain evidence="2">cv. W1943</strain>
    </source>
</reference>
<evidence type="ECO:0000313" key="1">
    <source>
        <dbReference type="EnsemblPlants" id="ORUFI06G15550.1"/>
    </source>
</evidence>
<organism evidence="1 2">
    <name type="scientific">Oryza rufipogon</name>
    <name type="common">Brownbeard rice</name>
    <name type="synonym">Asian wild rice</name>
    <dbReference type="NCBI Taxonomy" id="4529"/>
    <lineage>
        <taxon>Eukaryota</taxon>
        <taxon>Viridiplantae</taxon>
        <taxon>Streptophyta</taxon>
        <taxon>Embryophyta</taxon>
        <taxon>Tracheophyta</taxon>
        <taxon>Spermatophyta</taxon>
        <taxon>Magnoliopsida</taxon>
        <taxon>Liliopsida</taxon>
        <taxon>Poales</taxon>
        <taxon>Poaceae</taxon>
        <taxon>BOP clade</taxon>
        <taxon>Oryzoideae</taxon>
        <taxon>Oryzeae</taxon>
        <taxon>Oryzinae</taxon>
        <taxon>Oryza</taxon>
    </lineage>
</organism>
<dbReference type="Gramene" id="ORUFI06G15550.1">
    <property type="protein sequence ID" value="ORUFI06G15550.1"/>
    <property type="gene ID" value="ORUFI06G15550"/>
</dbReference>
<dbReference type="AlphaFoldDB" id="A0A0E0PXT2"/>
<evidence type="ECO:0000313" key="2">
    <source>
        <dbReference type="Proteomes" id="UP000008022"/>
    </source>
</evidence>
<name>A0A0E0PXT2_ORYRU</name>
<sequence length="86" mass="9577">MTVSVGAEAEWLQREGSSKEWIRRHCVGTVAKRRAWAAWTRCTPNVWNHDYRRWRAGMRGFALGVAVLARRMSTSAQDGDSGGAAA</sequence>
<dbReference type="Proteomes" id="UP000008022">
    <property type="component" value="Unassembled WGS sequence"/>
</dbReference>
<dbReference type="EnsemblPlants" id="ORUFI06G15550.1">
    <property type="protein sequence ID" value="ORUFI06G15550.1"/>
    <property type="gene ID" value="ORUFI06G15550"/>
</dbReference>
<keyword evidence="2" id="KW-1185">Reference proteome</keyword>
<accession>A0A0E0PXT2</accession>
<protein>
    <submittedName>
        <fullName evidence="1">Uncharacterized protein</fullName>
    </submittedName>
</protein>